<organism evidence="1">
    <name type="scientific">marine metagenome</name>
    <dbReference type="NCBI Taxonomy" id="408172"/>
    <lineage>
        <taxon>unclassified sequences</taxon>
        <taxon>metagenomes</taxon>
        <taxon>ecological metagenomes</taxon>
    </lineage>
</organism>
<reference evidence="1" key="1">
    <citation type="submission" date="2018-05" db="EMBL/GenBank/DDBJ databases">
        <authorList>
            <person name="Lanie J.A."/>
            <person name="Ng W.-L."/>
            <person name="Kazmierczak K.M."/>
            <person name="Andrzejewski T.M."/>
            <person name="Davidsen T.M."/>
            <person name="Wayne K.J."/>
            <person name="Tettelin H."/>
            <person name="Glass J.I."/>
            <person name="Rusch D."/>
            <person name="Podicherti R."/>
            <person name="Tsui H.-C.T."/>
            <person name="Winkler M.E."/>
        </authorList>
    </citation>
    <scope>NUCLEOTIDE SEQUENCE</scope>
</reference>
<proteinExistence type="predicted"/>
<accession>A0A383DEU2</accession>
<name>A0A383DEU2_9ZZZZ</name>
<gene>
    <name evidence="1" type="ORF">METZ01_LOCUS495222</name>
</gene>
<evidence type="ECO:0000313" key="1">
    <source>
        <dbReference type="EMBL" id="SVE42368.1"/>
    </source>
</evidence>
<dbReference type="EMBL" id="UINC01216287">
    <property type="protein sequence ID" value="SVE42368.1"/>
    <property type="molecule type" value="Genomic_DNA"/>
</dbReference>
<sequence length="27" mass="3337">MDKDFDNNFLDIKKNIYLFEDPIKCEQ</sequence>
<protein>
    <submittedName>
        <fullName evidence="1">Uncharacterized protein</fullName>
    </submittedName>
</protein>
<dbReference type="AlphaFoldDB" id="A0A383DEU2"/>